<accession>A0A0G1WHF2</accession>
<keyword evidence="1" id="KW-0472">Membrane</keyword>
<evidence type="ECO:0000256" key="1">
    <source>
        <dbReference type="SAM" id="Phobius"/>
    </source>
</evidence>
<sequence>MNKKWLITIGIILGVVALGVGAYFAWQNRKQIIEVIPEIIGGGITPIEPKVEKLLMMSSRQVKTYWVQEVATSSKIIYIAENGSVVEIESNGTEITSESGLQGVDIEVSSSGRWIFSKLGQDGDGVIYDGISIDRIRDFIGVDNVAWGGDGKIAMIIAGNDSGTIVPQIMVQDIKNEQAAPQKIISLNVKGFDLQWPQKESLYLTQPPSAEYVSDLWKIDLGTKKLSKFLSGRGLMVQWSPLGDRALKFTTTEGRGHKLAVIDDKGVESMSLRFITLPDKCVMATSTQMYCAIPRDQEALTHMVLPDEYLKRSVYFQDGIYQIDLTTNGIRAIFEDEEPKIDATDLTVLDDKILFINRYDRKLYSLQLQ</sequence>
<keyword evidence="1" id="KW-1133">Transmembrane helix</keyword>
<proteinExistence type="predicted"/>
<dbReference type="EMBL" id="LCPB01000009">
    <property type="protein sequence ID" value="KKU89753.1"/>
    <property type="molecule type" value="Genomic_DNA"/>
</dbReference>
<feature type="transmembrane region" description="Helical" evidence="1">
    <location>
        <begin position="6"/>
        <end position="26"/>
    </location>
</feature>
<name>A0A0G1WHF2_9BACT</name>
<protein>
    <recommendedName>
        <fullName evidence="4">WD40 repeat domain-containing protein</fullName>
    </recommendedName>
</protein>
<gene>
    <name evidence="2" type="ORF">UY19_C0009G0002</name>
</gene>
<dbReference type="SUPFAM" id="SSF69304">
    <property type="entry name" value="Tricorn protease N-terminal domain"/>
    <property type="match status" value="1"/>
</dbReference>
<dbReference type="Proteomes" id="UP000033882">
    <property type="component" value="Unassembled WGS sequence"/>
</dbReference>
<evidence type="ECO:0000313" key="2">
    <source>
        <dbReference type="EMBL" id="KKU89753.1"/>
    </source>
</evidence>
<evidence type="ECO:0000313" key="3">
    <source>
        <dbReference type="Proteomes" id="UP000033882"/>
    </source>
</evidence>
<evidence type="ECO:0008006" key="4">
    <source>
        <dbReference type="Google" id="ProtNLM"/>
    </source>
</evidence>
<reference evidence="2 3" key="1">
    <citation type="journal article" date="2015" name="Nature">
        <title>rRNA introns, odd ribosomes, and small enigmatic genomes across a large radiation of phyla.</title>
        <authorList>
            <person name="Brown C.T."/>
            <person name="Hug L.A."/>
            <person name="Thomas B.C."/>
            <person name="Sharon I."/>
            <person name="Castelle C.J."/>
            <person name="Singh A."/>
            <person name="Wilkins M.J."/>
            <person name="Williams K.H."/>
            <person name="Banfield J.F."/>
        </authorList>
    </citation>
    <scope>NUCLEOTIDE SEQUENCE [LARGE SCALE GENOMIC DNA]</scope>
</reference>
<keyword evidence="1" id="KW-0812">Transmembrane</keyword>
<organism evidence="2 3">
    <name type="scientific">Candidatus Wolfebacteria bacterium GW2011_GWA2_47_9b</name>
    <dbReference type="NCBI Taxonomy" id="1619005"/>
    <lineage>
        <taxon>Bacteria</taxon>
        <taxon>Candidatus Wolfeibacteriota</taxon>
    </lineage>
</organism>
<dbReference type="AlphaFoldDB" id="A0A0G1WHF2"/>
<comment type="caution">
    <text evidence="2">The sequence shown here is derived from an EMBL/GenBank/DDBJ whole genome shotgun (WGS) entry which is preliminary data.</text>
</comment>